<gene>
    <name evidence="1" type="ORF">ACFQ21_19540</name>
</gene>
<organism evidence="1 2">
    <name type="scientific">Ohtaekwangia kribbensis</name>
    <dbReference type="NCBI Taxonomy" id="688913"/>
    <lineage>
        <taxon>Bacteria</taxon>
        <taxon>Pseudomonadati</taxon>
        <taxon>Bacteroidota</taxon>
        <taxon>Cytophagia</taxon>
        <taxon>Cytophagales</taxon>
        <taxon>Fulvivirgaceae</taxon>
        <taxon>Ohtaekwangia</taxon>
    </lineage>
</organism>
<comment type="caution">
    <text evidence="1">The sequence shown here is derived from an EMBL/GenBank/DDBJ whole genome shotgun (WGS) entry which is preliminary data.</text>
</comment>
<keyword evidence="2" id="KW-1185">Reference proteome</keyword>
<accession>A0ABW3K924</accession>
<proteinExistence type="predicted"/>
<name>A0ABW3K924_9BACT</name>
<dbReference type="EMBL" id="JBHTKA010000007">
    <property type="protein sequence ID" value="MFD1001532.1"/>
    <property type="molecule type" value="Genomic_DNA"/>
</dbReference>
<evidence type="ECO:0000313" key="2">
    <source>
        <dbReference type="Proteomes" id="UP001597112"/>
    </source>
</evidence>
<evidence type="ECO:0000313" key="1">
    <source>
        <dbReference type="EMBL" id="MFD1001532.1"/>
    </source>
</evidence>
<dbReference type="RefSeq" id="WP_377581482.1">
    <property type="nucleotide sequence ID" value="NZ_JBHTKA010000007.1"/>
</dbReference>
<reference evidence="2" key="1">
    <citation type="journal article" date="2019" name="Int. J. Syst. Evol. Microbiol.">
        <title>The Global Catalogue of Microorganisms (GCM) 10K type strain sequencing project: providing services to taxonomists for standard genome sequencing and annotation.</title>
        <authorList>
            <consortium name="The Broad Institute Genomics Platform"/>
            <consortium name="The Broad Institute Genome Sequencing Center for Infectious Disease"/>
            <person name="Wu L."/>
            <person name="Ma J."/>
        </authorList>
    </citation>
    <scope>NUCLEOTIDE SEQUENCE [LARGE SCALE GENOMIC DNA]</scope>
    <source>
        <strain evidence="2">CCUG 58938</strain>
    </source>
</reference>
<protein>
    <submittedName>
        <fullName evidence="1">Uncharacterized protein</fullName>
    </submittedName>
</protein>
<sequence>MKINSLYLVFLTGISSLLMGFEMIDRPESLDGTWIRKGDNLKIEIVKADASIVEEGKEKFPCYVSDKLIYKDIQKVKDNLWTCHFLVVTMGSCNTNYEAGEMFIDREGSLVIICPGFASKIYTKAKPRYITSPN</sequence>
<dbReference type="Proteomes" id="UP001597112">
    <property type="component" value="Unassembled WGS sequence"/>
</dbReference>